<dbReference type="GO" id="GO:0000976">
    <property type="term" value="F:transcription cis-regulatory region binding"/>
    <property type="evidence" value="ECO:0007669"/>
    <property type="project" value="TreeGrafter"/>
</dbReference>
<dbReference type="Pfam" id="PF00356">
    <property type="entry name" value="LacI"/>
    <property type="match status" value="1"/>
</dbReference>
<dbReference type="SUPFAM" id="SSF47413">
    <property type="entry name" value="lambda repressor-like DNA-binding domains"/>
    <property type="match status" value="1"/>
</dbReference>
<dbReference type="PROSITE" id="PS50932">
    <property type="entry name" value="HTH_LACI_2"/>
    <property type="match status" value="1"/>
</dbReference>
<proteinExistence type="predicted"/>
<dbReference type="InterPro" id="IPR000843">
    <property type="entry name" value="HTH_LacI"/>
</dbReference>
<dbReference type="AlphaFoldDB" id="A0A9X2ADX5"/>
<dbReference type="Proteomes" id="UP001139263">
    <property type="component" value="Unassembled WGS sequence"/>
</dbReference>
<evidence type="ECO:0000256" key="3">
    <source>
        <dbReference type="ARBA" id="ARBA00023163"/>
    </source>
</evidence>
<dbReference type="EMBL" id="JALBUF010000001">
    <property type="protein sequence ID" value="MCI0182546.1"/>
    <property type="molecule type" value="Genomic_DNA"/>
</dbReference>
<dbReference type="Gene3D" id="3.40.50.2300">
    <property type="match status" value="2"/>
</dbReference>
<sequence length="330" mass="36274">MTHTIKDVAKLAGVGIATVSRVINQNGYVSPDTAKRVMKAMAELDFTPSPLARGLVSRKTATIGLVIPDVANPFFAEVARGTEDAAIAKGFTVILCNSDWKAEREKMYSKLLRQKWAEGVIAVGSRSSESSLRELIDPLPMVFVDRFTMLPGSDSVWSDNKKGGLLATQHLIDMGCRKLAHISGPTHSPASIARQKGFLLGIKEANVSWEIVKGDFRYRSGYDAGMELLTRDVPPDGIFAGNDLMAVGILQAAASLHIRIPDDLLVIGYDNIAMAEYVAPPLSTVDQPAYEMGRIAFDMLHKKMQDETRESRNVREFEPLLILRESTNRK</sequence>
<evidence type="ECO:0000313" key="7">
    <source>
        <dbReference type="Proteomes" id="UP001139263"/>
    </source>
</evidence>
<dbReference type="Gene3D" id="1.10.260.40">
    <property type="entry name" value="lambda repressor-like DNA-binding domains"/>
    <property type="match status" value="1"/>
</dbReference>
<gene>
    <name evidence="6" type="primary">rbsR</name>
    <name evidence="6" type="ORF">MM817_00806</name>
</gene>
<feature type="domain" description="HTH cro/C1-type" evidence="5">
    <location>
        <begin position="4"/>
        <end position="51"/>
    </location>
</feature>
<dbReference type="InterPro" id="IPR010982">
    <property type="entry name" value="Lambda_DNA-bd_dom_sf"/>
</dbReference>
<protein>
    <submittedName>
        <fullName evidence="6">Ribose operon repressor</fullName>
    </submittedName>
</protein>
<name>A0A9X2ADX5_9BACL</name>
<dbReference type="SMART" id="SM00354">
    <property type="entry name" value="HTH_LACI"/>
    <property type="match status" value="1"/>
</dbReference>
<dbReference type="Pfam" id="PF13377">
    <property type="entry name" value="Peripla_BP_3"/>
    <property type="match status" value="1"/>
</dbReference>
<dbReference type="InterPro" id="IPR001387">
    <property type="entry name" value="Cro/C1-type_HTH"/>
</dbReference>
<dbReference type="CDD" id="cd01392">
    <property type="entry name" value="HTH_LacI"/>
    <property type="match status" value="1"/>
</dbReference>
<evidence type="ECO:0000259" key="4">
    <source>
        <dbReference type="PROSITE" id="PS50932"/>
    </source>
</evidence>
<evidence type="ECO:0000313" key="6">
    <source>
        <dbReference type="EMBL" id="MCI0182546.1"/>
    </source>
</evidence>
<dbReference type="SUPFAM" id="SSF53822">
    <property type="entry name" value="Periplasmic binding protein-like I"/>
    <property type="match status" value="1"/>
</dbReference>
<evidence type="ECO:0000256" key="2">
    <source>
        <dbReference type="ARBA" id="ARBA00023125"/>
    </source>
</evidence>
<comment type="caution">
    <text evidence="6">The sequence shown here is derived from an EMBL/GenBank/DDBJ whole genome shotgun (WGS) entry which is preliminary data.</text>
</comment>
<organism evidence="6 7">
    <name type="scientific">Sulfoacidibacillus ferrooxidans</name>
    <dbReference type="NCBI Taxonomy" id="2005001"/>
    <lineage>
        <taxon>Bacteria</taxon>
        <taxon>Bacillati</taxon>
        <taxon>Bacillota</taxon>
        <taxon>Bacilli</taxon>
        <taxon>Bacillales</taxon>
        <taxon>Alicyclobacillaceae</taxon>
        <taxon>Sulfoacidibacillus</taxon>
    </lineage>
</organism>
<dbReference type="InterPro" id="IPR046335">
    <property type="entry name" value="LacI/GalR-like_sensor"/>
</dbReference>
<dbReference type="InterPro" id="IPR028082">
    <property type="entry name" value="Peripla_BP_I"/>
</dbReference>
<dbReference type="PRINTS" id="PR00036">
    <property type="entry name" value="HTHLACI"/>
</dbReference>
<accession>A0A9X2ADX5</accession>
<dbReference type="RefSeq" id="WP_241712131.1">
    <property type="nucleotide sequence ID" value="NZ_JALBUF010000001.1"/>
</dbReference>
<dbReference type="PANTHER" id="PTHR30146">
    <property type="entry name" value="LACI-RELATED TRANSCRIPTIONAL REPRESSOR"/>
    <property type="match status" value="1"/>
</dbReference>
<keyword evidence="1" id="KW-0805">Transcription regulation</keyword>
<feature type="domain" description="HTH lacI-type" evidence="4">
    <location>
        <begin position="4"/>
        <end position="57"/>
    </location>
</feature>
<dbReference type="CDD" id="cd06267">
    <property type="entry name" value="PBP1_LacI_sugar_binding-like"/>
    <property type="match status" value="1"/>
</dbReference>
<dbReference type="GO" id="GO:0003700">
    <property type="term" value="F:DNA-binding transcription factor activity"/>
    <property type="evidence" value="ECO:0007669"/>
    <property type="project" value="TreeGrafter"/>
</dbReference>
<dbReference type="PROSITE" id="PS00356">
    <property type="entry name" value="HTH_LACI_1"/>
    <property type="match status" value="1"/>
</dbReference>
<keyword evidence="2" id="KW-0238">DNA-binding</keyword>
<keyword evidence="3" id="KW-0804">Transcription</keyword>
<dbReference type="PROSITE" id="PS50943">
    <property type="entry name" value="HTH_CROC1"/>
    <property type="match status" value="1"/>
</dbReference>
<dbReference type="PANTHER" id="PTHR30146:SF109">
    <property type="entry name" value="HTH-TYPE TRANSCRIPTIONAL REGULATOR GALS"/>
    <property type="match status" value="1"/>
</dbReference>
<keyword evidence="7" id="KW-1185">Reference proteome</keyword>
<evidence type="ECO:0000256" key="1">
    <source>
        <dbReference type="ARBA" id="ARBA00023015"/>
    </source>
</evidence>
<evidence type="ECO:0000259" key="5">
    <source>
        <dbReference type="PROSITE" id="PS50943"/>
    </source>
</evidence>
<reference evidence="6" key="1">
    <citation type="submission" date="2022-03" db="EMBL/GenBank/DDBJ databases">
        <title>Draft Genome Sequence of Firmicute Strain S0AB, a Heterotrophic Iron/Sulfur-Oxidizing Extreme Acidophile.</title>
        <authorList>
            <person name="Vergara E."/>
            <person name="Pakostova E."/>
            <person name="Johnson D.B."/>
            <person name="Holmes D.S."/>
        </authorList>
    </citation>
    <scope>NUCLEOTIDE SEQUENCE</scope>
    <source>
        <strain evidence="6">S0AB</strain>
    </source>
</reference>